<evidence type="ECO:0000313" key="2">
    <source>
        <dbReference type="Proteomes" id="UP000304953"/>
    </source>
</evidence>
<accession>A0AC61RSL9</accession>
<proteinExistence type="predicted"/>
<gene>
    <name evidence="1" type="ORF">E5329_17720</name>
</gene>
<comment type="caution">
    <text evidence="1">The sequence shown here is derived from an EMBL/GenBank/DDBJ whole genome shotgun (WGS) entry which is preliminary data.</text>
</comment>
<sequence>MDYEEIKELAIKKRWGEEGRYGDDYRNLSKQIDNFIVHLKKEDSPLEWLPLHLLNSQEIADLICTYLDRSAENRLLLDNLGYKGIKYDYSDLLVVDPRRKQEMESILELEPRFADIEPLKIYELKEHINIALVGAKYEGYIKTANSFVHTIDTIRKEIWDEKNLYKCLGLGYLNMGYIEQFIMIAERICFGSLFYFLMENDKVNDKLSSLLQFEKMLNEIDETLREETDAAKIKYKKNREFHEEYRKIPAREMDEISLYFVQFLERKAYYDELDNISDFLVAGTVKESQIEKESCIGYGDEIDDYKDTRLKEYLTGGINVPNYDKKLKDVIELMKFAREKAGYWASSNNPIDLKIAFQELMIYNDKYNHLRQKTLTIVRDILSSHQPSREQLMFLDLKITRGYFREKGWMKEYGIYTRICKKTRKMFLNCYSAINDVEAHRLIHRTCYEFLYLLCVPDYSGIKVE</sequence>
<name>A0AC61RSL9_9FIRM</name>
<protein>
    <submittedName>
        <fullName evidence="1">Uncharacterized protein</fullName>
    </submittedName>
</protein>
<reference evidence="1" key="1">
    <citation type="submission" date="2019-04" db="EMBL/GenBank/DDBJ databases">
        <title>Microbes associate with the intestines of laboratory mice.</title>
        <authorList>
            <person name="Navarre W."/>
            <person name="Wong E."/>
            <person name="Huang K."/>
            <person name="Tropini C."/>
            <person name="Ng K."/>
            <person name="Yu B."/>
        </authorList>
    </citation>
    <scope>NUCLEOTIDE SEQUENCE</scope>
    <source>
        <strain evidence="1">NM01_1-7b</strain>
    </source>
</reference>
<dbReference type="EMBL" id="SRYA01000040">
    <property type="protein sequence ID" value="TGY93599.1"/>
    <property type="molecule type" value="Genomic_DNA"/>
</dbReference>
<organism evidence="1 2">
    <name type="scientific">Petralouisia muris</name>
    <dbReference type="NCBI Taxonomy" id="3032872"/>
    <lineage>
        <taxon>Bacteria</taxon>
        <taxon>Bacillati</taxon>
        <taxon>Bacillota</taxon>
        <taxon>Clostridia</taxon>
        <taxon>Lachnospirales</taxon>
        <taxon>Lachnospiraceae</taxon>
        <taxon>Petralouisia</taxon>
    </lineage>
</organism>
<evidence type="ECO:0000313" key="1">
    <source>
        <dbReference type="EMBL" id="TGY93599.1"/>
    </source>
</evidence>
<dbReference type="Proteomes" id="UP000304953">
    <property type="component" value="Unassembled WGS sequence"/>
</dbReference>
<keyword evidence="2" id="KW-1185">Reference proteome</keyword>